<dbReference type="RefSeq" id="WP_310002746.1">
    <property type="nucleotide sequence ID" value="NZ_JAVDTX010000001.1"/>
</dbReference>
<dbReference type="EMBL" id="JAVDTX010000001">
    <property type="protein sequence ID" value="MDR6843387.1"/>
    <property type="molecule type" value="Genomic_DNA"/>
</dbReference>
<protein>
    <submittedName>
        <fullName evidence="2">3-hydroxyacyl-[acyl-carrier-protein] dehydratase</fullName>
        <ecNumber evidence="2">4.2.1.59</ecNumber>
    </submittedName>
</protein>
<sequence>MLLKDFYKVTSLENTADSKYSAVIFINAEHDIFKGHFPDKPTMPGVCMLQIIKELTEQITGSSLFLQTLSTVKFTALINPFETPELLLELDITATEDNLVKVKNASYFGETLALKLSSVYRKKE</sequence>
<comment type="caution">
    <text evidence="2">The sequence shown here is derived from an EMBL/GenBank/DDBJ whole genome shotgun (WGS) entry which is preliminary data.</text>
</comment>
<dbReference type="Proteomes" id="UP001261871">
    <property type="component" value="Unassembled WGS sequence"/>
</dbReference>
<feature type="domain" description="ApeI dehydratase-like" evidence="1">
    <location>
        <begin position="16"/>
        <end position="92"/>
    </location>
</feature>
<dbReference type="EC" id="4.2.1.59" evidence="2"/>
<keyword evidence="3" id="KW-1185">Reference proteome</keyword>
<organism evidence="2 3">
    <name type="scientific">Flavobacterium granuli</name>
    <dbReference type="NCBI Taxonomy" id="280093"/>
    <lineage>
        <taxon>Bacteria</taxon>
        <taxon>Pseudomonadati</taxon>
        <taxon>Bacteroidota</taxon>
        <taxon>Flavobacteriia</taxon>
        <taxon>Flavobacteriales</taxon>
        <taxon>Flavobacteriaceae</taxon>
        <taxon>Flavobacterium</taxon>
    </lineage>
</organism>
<evidence type="ECO:0000313" key="2">
    <source>
        <dbReference type="EMBL" id="MDR6843387.1"/>
    </source>
</evidence>
<keyword evidence="2" id="KW-0456">Lyase</keyword>
<dbReference type="Pfam" id="PF22818">
    <property type="entry name" value="ApeI-like"/>
    <property type="match status" value="1"/>
</dbReference>
<gene>
    <name evidence="2" type="ORF">J2W95_000067</name>
</gene>
<dbReference type="InterPro" id="IPR029069">
    <property type="entry name" value="HotDog_dom_sf"/>
</dbReference>
<dbReference type="Gene3D" id="3.10.129.10">
    <property type="entry name" value="Hotdog Thioesterase"/>
    <property type="match status" value="1"/>
</dbReference>
<proteinExistence type="predicted"/>
<dbReference type="InterPro" id="IPR054545">
    <property type="entry name" value="ApeI-like"/>
</dbReference>
<accession>A0ABU1RXK5</accession>
<reference evidence="2 3" key="1">
    <citation type="submission" date="2023-07" db="EMBL/GenBank/DDBJ databases">
        <title>Sorghum-associated microbial communities from plants grown in Nebraska, USA.</title>
        <authorList>
            <person name="Schachtman D."/>
        </authorList>
    </citation>
    <scope>NUCLEOTIDE SEQUENCE [LARGE SCALE GENOMIC DNA]</scope>
    <source>
        <strain evidence="2 3">BE124</strain>
    </source>
</reference>
<evidence type="ECO:0000259" key="1">
    <source>
        <dbReference type="Pfam" id="PF22818"/>
    </source>
</evidence>
<name>A0ABU1RXK5_9FLAO</name>
<dbReference type="GO" id="GO:0019171">
    <property type="term" value="F:(3R)-hydroxyacyl-[acyl-carrier-protein] dehydratase activity"/>
    <property type="evidence" value="ECO:0007669"/>
    <property type="project" value="UniProtKB-EC"/>
</dbReference>
<dbReference type="SUPFAM" id="SSF54637">
    <property type="entry name" value="Thioesterase/thiol ester dehydrase-isomerase"/>
    <property type="match status" value="1"/>
</dbReference>
<evidence type="ECO:0000313" key="3">
    <source>
        <dbReference type="Proteomes" id="UP001261871"/>
    </source>
</evidence>